<evidence type="ECO:0000313" key="6">
    <source>
        <dbReference type="Proteomes" id="UP000265691"/>
    </source>
</evidence>
<dbReference type="GO" id="GO:0005524">
    <property type="term" value="F:ATP binding"/>
    <property type="evidence" value="ECO:0007669"/>
    <property type="project" value="UniProtKB-KW"/>
</dbReference>
<dbReference type="InterPro" id="IPR003439">
    <property type="entry name" value="ABC_transporter-like_ATP-bd"/>
</dbReference>
<organism evidence="5 6">
    <name type="scientific">Psittacicella hinzii</name>
    <dbReference type="NCBI Taxonomy" id="2028575"/>
    <lineage>
        <taxon>Bacteria</taxon>
        <taxon>Pseudomonadati</taxon>
        <taxon>Pseudomonadota</taxon>
        <taxon>Gammaproteobacteria</taxon>
        <taxon>Pasteurellales</taxon>
        <taxon>Psittacicellaceae</taxon>
        <taxon>Psittacicella</taxon>
    </lineage>
</organism>
<dbReference type="RefSeq" id="WP_119525653.1">
    <property type="nucleotide sequence ID" value="NZ_NRHC01000108.1"/>
</dbReference>
<dbReference type="InterPro" id="IPR003593">
    <property type="entry name" value="AAA+_ATPase"/>
</dbReference>
<dbReference type="PANTHER" id="PTHR43023:SF6">
    <property type="entry name" value="INTERMEMBRANE PHOSPHOLIPID TRANSPORT SYSTEM ATP-BINDING PROTEIN MLAF"/>
    <property type="match status" value="1"/>
</dbReference>
<dbReference type="PANTHER" id="PTHR43023">
    <property type="entry name" value="PROTEIN TRIGALACTOSYLDIACYLGLYCEROL 3, CHLOROPLASTIC"/>
    <property type="match status" value="1"/>
</dbReference>
<dbReference type="SUPFAM" id="SSF52540">
    <property type="entry name" value="P-loop containing nucleoside triphosphate hydrolases"/>
    <property type="match status" value="1"/>
</dbReference>
<sequence>MVKSNNNIVEVKNIDFSRGSNKIYNNLSMNFEKGKITAVMGPSGIGKTTLLKLIGGQLIPDKGDILFNGKSISFASTKDLYEMRKNMGMLFQSATLFNDMTIYDNIAYALREHTNLSEEIIRMIVLMKLQAVGLRGTHELYPNELSGGMQRRAALARAVSLDPELIMYDEPFAGQDPISFGVIVKLIKDLNQTAGLTSIVVTHDIQEVLTIADYCYILMDGKVLFEGTPEDVIECKDPYVVQFLTASSDGPISFHKPAPDYQTELFSQIDESKA</sequence>
<dbReference type="Gene3D" id="3.40.50.300">
    <property type="entry name" value="P-loop containing nucleotide triphosphate hydrolases"/>
    <property type="match status" value="1"/>
</dbReference>
<dbReference type="AlphaFoldDB" id="A0A3A1Y5D1"/>
<dbReference type="PROSITE" id="PS00211">
    <property type="entry name" value="ABC_TRANSPORTER_1"/>
    <property type="match status" value="1"/>
</dbReference>
<dbReference type="Proteomes" id="UP000265691">
    <property type="component" value="Unassembled WGS sequence"/>
</dbReference>
<dbReference type="GO" id="GO:0016887">
    <property type="term" value="F:ATP hydrolysis activity"/>
    <property type="evidence" value="ECO:0007669"/>
    <property type="project" value="InterPro"/>
</dbReference>
<reference evidence="5 6" key="1">
    <citation type="submission" date="2017-08" db="EMBL/GenBank/DDBJ databases">
        <title>Reclassification of Bisgaard taxon 37 and 44.</title>
        <authorList>
            <person name="Christensen H."/>
        </authorList>
    </citation>
    <scope>NUCLEOTIDE SEQUENCE [LARGE SCALE GENOMIC DNA]</scope>
    <source>
        <strain evidence="5 6">B96_3</strain>
    </source>
</reference>
<keyword evidence="6" id="KW-1185">Reference proteome</keyword>
<gene>
    <name evidence="5" type="ORF">CKF54_07065</name>
</gene>
<evidence type="ECO:0000256" key="3">
    <source>
        <dbReference type="ARBA" id="ARBA00022840"/>
    </source>
</evidence>
<evidence type="ECO:0000313" key="5">
    <source>
        <dbReference type="EMBL" id="RIY31244.1"/>
    </source>
</evidence>
<keyword evidence="1" id="KW-0813">Transport</keyword>
<keyword evidence="2" id="KW-0547">Nucleotide-binding</keyword>
<keyword evidence="3 5" id="KW-0067">ATP-binding</keyword>
<proteinExistence type="predicted"/>
<dbReference type="InterPro" id="IPR017871">
    <property type="entry name" value="ABC_transporter-like_CS"/>
</dbReference>
<feature type="domain" description="ABC transporter" evidence="4">
    <location>
        <begin position="9"/>
        <end position="245"/>
    </location>
</feature>
<accession>A0A3A1Y5D1</accession>
<dbReference type="Pfam" id="PF00005">
    <property type="entry name" value="ABC_tran"/>
    <property type="match status" value="1"/>
</dbReference>
<evidence type="ECO:0000256" key="2">
    <source>
        <dbReference type="ARBA" id="ARBA00022741"/>
    </source>
</evidence>
<dbReference type="OrthoDB" id="9802264at2"/>
<name>A0A3A1Y5D1_9GAMM</name>
<comment type="caution">
    <text evidence="5">The sequence shown here is derived from an EMBL/GenBank/DDBJ whole genome shotgun (WGS) entry which is preliminary data.</text>
</comment>
<dbReference type="EMBL" id="NRHC01000108">
    <property type="protein sequence ID" value="RIY31244.1"/>
    <property type="molecule type" value="Genomic_DNA"/>
</dbReference>
<dbReference type="CDD" id="cd03261">
    <property type="entry name" value="ABC_Org_Solvent_Resistant"/>
    <property type="match status" value="1"/>
</dbReference>
<evidence type="ECO:0000259" key="4">
    <source>
        <dbReference type="PROSITE" id="PS50893"/>
    </source>
</evidence>
<dbReference type="SMART" id="SM00382">
    <property type="entry name" value="AAA"/>
    <property type="match status" value="1"/>
</dbReference>
<dbReference type="InterPro" id="IPR027417">
    <property type="entry name" value="P-loop_NTPase"/>
</dbReference>
<evidence type="ECO:0000256" key="1">
    <source>
        <dbReference type="ARBA" id="ARBA00022448"/>
    </source>
</evidence>
<protein>
    <submittedName>
        <fullName evidence="5">ABC transporter ATP-binding protein</fullName>
    </submittedName>
</protein>
<dbReference type="PROSITE" id="PS50893">
    <property type="entry name" value="ABC_TRANSPORTER_2"/>
    <property type="match status" value="1"/>
</dbReference>